<sequence>MITITIAWIILPFFLGFIIYLVPKIDRYLALFVALVSAGYALRLFAERSPLTLQLLNSFGVTLVADQWSAYFILTNALVTMAVFLYCWNIGKTAFFYTQVTILHGSINAVFICADFISLYVALEVISIAAFLSIVYPRTDRSIWVGLRYLFISNTAMLFYLIGAVLVYKTHHSFAFTGLRGAPTEALALIFLGLLTKGGIFVSGLWLPLTHSESETPVSAMLSGIAIKAGVFPLVRCALMFDEVSPIVRIFGVGTALFGVIYAALEKDTKRILALSTISQLGWILSAPEVGGFYALAHGLVKSTCFLIAGNLPSRNIQELQQQRINTGLWIALVMASLSISGFPLFVGFGAKMLTLENVMPWQTYALNIGAVGTAIVYAKFIFLSPGGQENVRPGLWLPISLLIGGLIATSAFHFEVYTLANISKTLLIIGIGWLAHLLIFRRSLFTVPRVLEKFEHLIGFMSLMLLLLFWMVVLKLGWLEEVRSGLL</sequence>
<evidence type="ECO:0000256" key="6">
    <source>
        <dbReference type="ARBA" id="ARBA00023136"/>
    </source>
</evidence>
<feature type="transmembrane region" description="Helical" evidence="9">
    <location>
        <begin position="221"/>
        <end position="241"/>
    </location>
</feature>
<accession>A0ABV4X0J9</accession>
<comment type="function">
    <text evidence="7">NDH-1 shuttles electrons from NAD(P)H, via FMN and iron-sulfur (Fe-S) centers, to quinones in the respiratory chain. The immediate electron acceptor for the enzyme in this species is believed to be plastoquinone. Couples the redox reaction to proton translocation (for every two electrons transferred, four hydrogen ions are translocated across the cytoplasmic membrane), and thus conserves the redox energy in a proton gradient.</text>
</comment>
<evidence type="ECO:0000256" key="2">
    <source>
        <dbReference type="ARBA" id="ARBA00005346"/>
    </source>
</evidence>
<feature type="transmembrane region" description="Helical" evidence="9">
    <location>
        <begin position="6"/>
        <end position="22"/>
    </location>
</feature>
<dbReference type="PANTHER" id="PTHR42703">
    <property type="entry name" value="NADH DEHYDROGENASE"/>
    <property type="match status" value="1"/>
</dbReference>
<feature type="transmembrane region" description="Helical" evidence="9">
    <location>
        <begin position="396"/>
        <end position="415"/>
    </location>
</feature>
<evidence type="ECO:0000256" key="5">
    <source>
        <dbReference type="ARBA" id="ARBA00022989"/>
    </source>
</evidence>
<dbReference type="RefSeq" id="WP_413269441.1">
    <property type="nucleotide sequence ID" value="NZ_JBHFNQ010000045.1"/>
</dbReference>
<dbReference type="InterPro" id="IPR001750">
    <property type="entry name" value="ND/Mrp_TM"/>
</dbReference>
<gene>
    <name evidence="11" type="ORF">ACE1CC_05375</name>
</gene>
<feature type="domain" description="NADH:quinone oxidoreductase/Mrp antiporter transmembrane" evidence="10">
    <location>
        <begin position="115"/>
        <end position="370"/>
    </location>
</feature>
<feature type="transmembrane region" description="Helical" evidence="9">
    <location>
        <begin position="247"/>
        <end position="265"/>
    </location>
</feature>
<protein>
    <submittedName>
        <fullName evidence="11">Cation:proton antiporter</fullName>
    </submittedName>
</protein>
<dbReference type="Pfam" id="PF00361">
    <property type="entry name" value="Proton_antipo_M"/>
    <property type="match status" value="1"/>
</dbReference>
<feature type="transmembrane region" description="Helical" evidence="9">
    <location>
        <begin position="458"/>
        <end position="479"/>
    </location>
</feature>
<feature type="transmembrane region" description="Helical" evidence="9">
    <location>
        <begin position="188"/>
        <end position="209"/>
    </location>
</feature>
<organism evidence="11 12">
    <name type="scientific">Floridaenema aerugineum BLCC-F46</name>
    <dbReference type="NCBI Taxonomy" id="3153654"/>
    <lineage>
        <taxon>Bacteria</taxon>
        <taxon>Bacillati</taxon>
        <taxon>Cyanobacteriota</taxon>
        <taxon>Cyanophyceae</taxon>
        <taxon>Oscillatoriophycideae</taxon>
        <taxon>Aerosakkonematales</taxon>
        <taxon>Aerosakkonemataceae</taxon>
        <taxon>Floridanema</taxon>
        <taxon>Floridanema aerugineum</taxon>
    </lineage>
</organism>
<comment type="similarity">
    <text evidence="2">Belongs to the CPA3 antiporters (TC 2.A.63) subunit D family.</text>
</comment>
<dbReference type="PANTHER" id="PTHR42703:SF1">
    <property type="entry name" value="NA(+)_H(+) ANTIPORTER SUBUNIT D1"/>
    <property type="match status" value="1"/>
</dbReference>
<feature type="transmembrane region" description="Helical" evidence="9">
    <location>
        <begin position="427"/>
        <end position="446"/>
    </location>
</feature>
<dbReference type="Proteomes" id="UP001576774">
    <property type="component" value="Unassembled WGS sequence"/>
</dbReference>
<name>A0ABV4X0J9_9CYAN</name>
<keyword evidence="3" id="KW-1003">Cell membrane</keyword>
<evidence type="ECO:0000256" key="4">
    <source>
        <dbReference type="ARBA" id="ARBA00022692"/>
    </source>
</evidence>
<feature type="transmembrane region" description="Helical" evidence="9">
    <location>
        <begin position="149"/>
        <end position="168"/>
    </location>
</feature>
<evidence type="ECO:0000256" key="9">
    <source>
        <dbReference type="SAM" id="Phobius"/>
    </source>
</evidence>
<reference evidence="11 12" key="1">
    <citation type="submission" date="2024-09" db="EMBL/GenBank/DDBJ databases">
        <title>Floridaenema gen nov. (Aerosakkonemataceae, Aerosakkonematales ord. nov., Cyanobacteria) from benthic tropical and subtropical fresh waters, with the description of four new species.</title>
        <authorList>
            <person name="Moretto J.A."/>
            <person name="Berthold D.E."/>
            <person name="Lefler F.W."/>
            <person name="Huang I.-S."/>
            <person name="Laughinghouse H. IV."/>
        </authorList>
    </citation>
    <scope>NUCLEOTIDE SEQUENCE [LARGE SCALE GENOMIC DNA]</scope>
    <source>
        <strain evidence="11 12">BLCC-F46</strain>
    </source>
</reference>
<dbReference type="NCBIfam" id="NF005564">
    <property type="entry name" value="PRK07234.1-4"/>
    <property type="match status" value="1"/>
</dbReference>
<keyword evidence="6 9" id="KW-0472">Membrane</keyword>
<feature type="transmembrane region" description="Helical" evidence="9">
    <location>
        <begin position="329"/>
        <end position="350"/>
    </location>
</feature>
<evidence type="ECO:0000256" key="7">
    <source>
        <dbReference type="ARBA" id="ARBA00025624"/>
    </source>
</evidence>
<feature type="transmembrane region" description="Helical" evidence="9">
    <location>
        <begin position="29"/>
        <end position="46"/>
    </location>
</feature>
<dbReference type="EMBL" id="JBHFNQ010000045">
    <property type="protein sequence ID" value="MFB2876304.1"/>
    <property type="molecule type" value="Genomic_DNA"/>
</dbReference>
<evidence type="ECO:0000259" key="10">
    <source>
        <dbReference type="Pfam" id="PF00361"/>
    </source>
</evidence>
<feature type="transmembrane region" description="Helical" evidence="9">
    <location>
        <begin position="68"/>
        <end position="87"/>
    </location>
</feature>
<feature type="transmembrane region" description="Helical" evidence="9">
    <location>
        <begin position="362"/>
        <end position="384"/>
    </location>
</feature>
<evidence type="ECO:0000313" key="12">
    <source>
        <dbReference type="Proteomes" id="UP001576774"/>
    </source>
</evidence>
<evidence type="ECO:0000256" key="8">
    <source>
        <dbReference type="RuleBase" id="RU000320"/>
    </source>
</evidence>
<evidence type="ECO:0000256" key="3">
    <source>
        <dbReference type="ARBA" id="ARBA00022475"/>
    </source>
</evidence>
<proteinExistence type="inferred from homology"/>
<dbReference type="InterPro" id="IPR050586">
    <property type="entry name" value="CPA3_Na-H_Antiporter_D"/>
</dbReference>
<keyword evidence="4 8" id="KW-0812">Transmembrane</keyword>
<comment type="caution">
    <text evidence="11">The sequence shown here is derived from an EMBL/GenBank/DDBJ whole genome shotgun (WGS) entry which is preliminary data.</text>
</comment>
<evidence type="ECO:0000256" key="1">
    <source>
        <dbReference type="ARBA" id="ARBA00004651"/>
    </source>
</evidence>
<keyword evidence="5 9" id="KW-1133">Transmembrane helix</keyword>
<comment type="subcellular location">
    <subcellularLocation>
        <location evidence="1">Cell membrane</location>
        <topology evidence="1">Multi-pass membrane protein</topology>
    </subcellularLocation>
    <subcellularLocation>
        <location evidence="8">Membrane</location>
        <topology evidence="8">Multi-pass membrane protein</topology>
    </subcellularLocation>
</comment>
<keyword evidence="12" id="KW-1185">Reference proteome</keyword>
<feature type="transmembrane region" description="Helical" evidence="9">
    <location>
        <begin position="117"/>
        <end position="137"/>
    </location>
</feature>
<evidence type="ECO:0000313" key="11">
    <source>
        <dbReference type="EMBL" id="MFB2876304.1"/>
    </source>
</evidence>